<evidence type="ECO:0000256" key="4">
    <source>
        <dbReference type="SAM" id="MobiDB-lite"/>
    </source>
</evidence>
<keyword evidence="2" id="KW-0288">FMN</keyword>
<dbReference type="SUPFAM" id="SSF51412">
    <property type="entry name" value="Inosine monophosphate dehydrogenase (IMPDH)"/>
    <property type="match status" value="1"/>
</dbReference>
<dbReference type="Gene3D" id="3.20.20.70">
    <property type="entry name" value="Aldolase class I"/>
    <property type="match status" value="1"/>
</dbReference>
<evidence type="ECO:0000256" key="3">
    <source>
        <dbReference type="ARBA" id="ARBA00023002"/>
    </source>
</evidence>
<dbReference type="InterPro" id="IPR013785">
    <property type="entry name" value="Aldolase_TIM"/>
</dbReference>
<dbReference type="GO" id="GO:0018580">
    <property type="term" value="F:nitronate monooxygenase activity"/>
    <property type="evidence" value="ECO:0007669"/>
    <property type="project" value="InterPro"/>
</dbReference>
<evidence type="ECO:0000313" key="6">
    <source>
        <dbReference type="Proteomes" id="UP000182573"/>
    </source>
</evidence>
<sequence>MDLTVTALSGYAFDGPVTVASMAPLQTPLCTEIGIDHPVVQAPVGSVSTPALAAAVADAGGLGMLAMSWRGTDAIRDAYTEAASATSGVVGVNVVLDESTGVLSPSDCLDVCLDAGASAVSFSFGDAGSYVDRVNEAGGTAMVTVGSADEARAAVAAGADIIVAQGREAGGHVQSDVTTMALLPRVADAVEVPVVAAGGLGDGRGLAAALTLGADGGWFGTRFVATEQSGAHEKYRRQIVDAPETATRLTDMFDRGWLDQPHRVLETDEVRQQGAADSGVATEASNPEQIAQMPDGEPISRLADMPPLAGMTGEVEALPHYAGQSAGLTQGVQPAGEVVTRLVADARAALADASAAAE</sequence>
<dbReference type="AlphaFoldDB" id="A0A1H2VVK1"/>
<protein>
    <submittedName>
        <fullName evidence="5">Nitronate monooxygenase</fullName>
    </submittedName>
</protein>
<proteinExistence type="predicted"/>
<reference evidence="5 6" key="1">
    <citation type="submission" date="2016-10" db="EMBL/GenBank/DDBJ databases">
        <authorList>
            <person name="de Groot N.N."/>
        </authorList>
    </citation>
    <scope>NUCLEOTIDE SEQUENCE [LARGE SCALE GENOMIC DNA]</scope>
    <source>
        <strain evidence="5 6">DSM 3756</strain>
    </source>
</reference>
<dbReference type="EMBL" id="FNOF01000006">
    <property type="protein sequence ID" value="SDW72378.1"/>
    <property type="molecule type" value="Genomic_DNA"/>
</dbReference>
<dbReference type="PANTHER" id="PTHR32332:SF20">
    <property type="entry name" value="2-NITROPROPANE DIOXYGENASE-LIKE PROTEIN"/>
    <property type="match status" value="1"/>
</dbReference>
<evidence type="ECO:0000313" key="5">
    <source>
        <dbReference type="EMBL" id="SDW72378.1"/>
    </source>
</evidence>
<organism evidence="5 6">
    <name type="scientific">Haloarcula vallismortis</name>
    <name type="common">Halobacterium vallismortis</name>
    <dbReference type="NCBI Taxonomy" id="28442"/>
    <lineage>
        <taxon>Archaea</taxon>
        <taxon>Methanobacteriati</taxon>
        <taxon>Methanobacteriota</taxon>
        <taxon>Stenosarchaea group</taxon>
        <taxon>Halobacteria</taxon>
        <taxon>Halobacteriales</taxon>
        <taxon>Haloarculaceae</taxon>
        <taxon>Haloarcula</taxon>
    </lineage>
</organism>
<evidence type="ECO:0000256" key="2">
    <source>
        <dbReference type="ARBA" id="ARBA00022643"/>
    </source>
</evidence>
<dbReference type="PANTHER" id="PTHR32332">
    <property type="entry name" value="2-NITROPROPANE DIOXYGENASE"/>
    <property type="match status" value="1"/>
</dbReference>
<dbReference type="CDD" id="cd04730">
    <property type="entry name" value="NPD_like"/>
    <property type="match status" value="1"/>
</dbReference>
<evidence type="ECO:0000256" key="1">
    <source>
        <dbReference type="ARBA" id="ARBA00022630"/>
    </source>
</evidence>
<dbReference type="InterPro" id="IPR004136">
    <property type="entry name" value="NMO"/>
</dbReference>
<keyword evidence="5" id="KW-0503">Monooxygenase</keyword>
<dbReference type="STRING" id="28442.SAMN05443574_10656"/>
<dbReference type="Proteomes" id="UP000182573">
    <property type="component" value="Unassembled WGS sequence"/>
</dbReference>
<name>A0A1H2VVK1_HALVA</name>
<keyword evidence="1" id="KW-0285">Flavoprotein</keyword>
<accession>A0A1H2VVK1</accession>
<feature type="region of interest" description="Disordered" evidence="4">
    <location>
        <begin position="272"/>
        <end position="307"/>
    </location>
</feature>
<keyword evidence="3" id="KW-0560">Oxidoreductase</keyword>
<gene>
    <name evidence="5" type="ORF">SAMN05443574_10656</name>
</gene>
<dbReference type="Pfam" id="PF03060">
    <property type="entry name" value="NMO"/>
    <property type="match status" value="2"/>
</dbReference>